<feature type="region of interest" description="Disordered" evidence="1">
    <location>
        <begin position="413"/>
        <end position="439"/>
    </location>
</feature>
<name>A0A182UF85_9DIPT</name>
<protein>
    <submittedName>
        <fullName evidence="2">Uncharacterized protein</fullName>
    </submittedName>
</protein>
<reference evidence="2" key="2">
    <citation type="submission" date="2020-05" db="UniProtKB">
        <authorList>
            <consortium name="EnsemblMetazoa"/>
        </authorList>
    </citation>
    <scope>IDENTIFICATION</scope>
    <source>
        <strain evidence="2">CM1001059</strain>
    </source>
</reference>
<reference evidence="3" key="1">
    <citation type="submission" date="2014-01" db="EMBL/GenBank/DDBJ databases">
        <title>The Genome Sequence of Anopheles melas CM1001059_A (V2).</title>
        <authorList>
            <consortium name="The Broad Institute Genomics Platform"/>
            <person name="Neafsey D.E."/>
            <person name="Besansky N."/>
            <person name="Howell P."/>
            <person name="Walton C."/>
            <person name="Young S.K."/>
            <person name="Zeng Q."/>
            <person name="Gargeya S."/>
            <person name="Fitzgerald M."/>
            <person name="Haas B."/>
            <person name="Abouelleil A."/>
            <person name="Allen A.W."/>
            <person name="Alvarado L."/>
            <person name="Arachchi H.M."/>
            <person name="Berlin A.M."/>
            <person name="Chapman S.B."/>
            <person name="Gainer-Dewar J."/>
            <person name="Goldberg J."/>
            <person name="Griggs A."/>
            <person name="Gujja S."/>
            <person name="Hansen M."/>
            <person name="Howarth C."/>
            <person name="Imamovic A."/>
            <person name="Ireland A."/>
            <person name="Larimer J."/>
            <person name="McCowan C."/>
            <person name="Murphy C."/>
            <person name="Pearson M."/>
            <person name="Poon T.W."/>
            <person name="Priest M."/>
            <person name="Roberts A."/>
            <person name="Saif S."/>
            <person name="Shea T."/>
            <person name="Sisk P."/>
            <person name="Sykes S."/>
            <person name="Wortman J."/>
            <person name="Nusbaum C."/>
            <person name="Birren B."/>
        </authorList>
    </citation>
    <scope>NUCLEOTIDE SEQUENCE [LARGE SCALE GENOMIC DNA]</scope>
    <source>
        <strain evidence="3">CM1001059</strain>
    </source>
</reference>
<evidence type="ECO:0000313" key="2">
    <source>
        <dbReference type="EnsemblMetazoa" id="AMEC019312-PA"/>
    </source>
</evidence>
<evidence type="ECO:0000313" key="3">
    <source>
        <dbReference type="Proteomes" id="UP000075902"/>
    </source>
</evidence>
<accession>A0A182UF85</accession>
<proteinExistence type="predicted"/>
<evidence type="ECO:0000256" key="1">
    <source>
        <dbReference type="SAM" id="MobiDB-lite"/>
    </source>
</evidence>
<keyword evidence="3" id="KW-1185">Reference proteome</keyword>
<dbReference type="VEuPathDB" id="VectorBase:AMEC019312"/>
<feature type="region of interest" description="Disordered" evidence="1">
    <location>
        <begin position="523"/>
        <end position="542"/>
    </location>
</feature>
<organism evidence="2 3">
    <name type="scientific">Anopheles melas</name>
    <dbReference type="NCBI Taxonomy" id="34690"/>
    <lineage>
        <taxon>Eukaryota</taxon>
        <taxon>Metazoa</taxon>
        <taxon>Ecdysozoa</taxon>
        <taxon>Arthropoda</taxon>
        <taxon>Hexapoda</taxon>
        <taxon>Insecta</taxon>
        <taxon>Pterygota</taxon>
        <taxon>Neoptera</taxon>
        <taxon>Endopterygota</taxon>
        <taxon>Diptera</taxon>
        <taxon>Nematocera</taxon>
        <taxon>Culicoidea</taxon>
        <taxon>Culicidae</taxon>
        <taxon>Anophelinae</taxon>
        <taxon>Anopheles</taxon>
    </lineage>
</organism>
<dbReference type="Proteomes" id="UP000075902">
    <property type="component" value="Unassembled WGS sequence"/>
</dbReference>
<dbReference type="EnsemblMetazoa" id="AMEC019312-RA">
    <property type="protein sequence ID" value="AMEC019312-PA"/>
    <property type="gene ID" value="AMEC019312"/>
</dbReference>
<sequence>MDALQSLNHKHLSTTWNTAVRRLVATVVEPIGHRLAVPVLGPSTTAAHELIRARLIHKATSSASATTTTAGGHRHRFALVVRPIVPVLAVVHVSPATTTTAAAIVRLIAPIAERRYSTDLRQPGTAVPVAATGSRSISTARTIVSVPAAGGIVAITIIATTASAASTVQTATATATDASAATAIRLRKEATATAAATTTTTTTASTAITYPELEVIEESNLGGGGASTRLSGAGRLRSSSYRSVDGRFNDLFASSILEWVRLQMLELDLLPLELLPLAHDPQQLRLLLFDTLALGGQLFPLALQSLLLLALPGADLTPAAFLLAQLPLPFAQPVALPFLATSRDSRESRSLGPAAPRLLPRLRCCRSRTCDDDPCVFERRSRDERLRSRLRRPVDAATLSVLLRAAAAPPPLFSPPVPDAPDRDVPVPPAVDGRLPSDAGARAGRADAAAAAGLARSFGAGFLSLSVAAALALVFETSPFFFLSLLDVEEDDFGFVSLLPPVPEPLPDALLLDAVVAFADEESAPVDEERAGPSSDLARSTEISRPCSSRVPGVLELVTTLAPITLPYLEKICFRSVARVSEDSRDTHRLRLTFAAEPLPPSVLPPPFGLSSPPAVVLAEAAVELVVLAGDAVVAFSPPDLDDAAVDDDDDDAVVLVAAPSHIT</sequence>
<dbReference type="AlphaFoldDB" id="A0A182UF85"/>